<dbReference type="SUPFAM" id="SSF53218">
    <property type="entry name" value="Molybdenum cofactor biosynthesis proteins"/>
    <property type="match status" value="1"/>
</dbReference>
<gene>
    <name evidence="8" type="primary">moaB</name>
    <name evidence="8" type="ORF">NITMOv2_1738</name>
</gene>
<comment type="similarity">
    <text evidence="3 6">Belongs to the MoaB/Mog family.</text>
</comment>
<dbReference type="KEGG" id="nmv:NITMOv2_1738"/>
<dbReference type="NCBIfam" id="TIGR00177">
    <property type="entry name" value="molyb_syn"/>
    <property type="match status" value="1"/>
</dbReference>
<dbReference type="InterPro" id="IPR036425">
    <property type="entry name" value="MoaB/Mog-like_dom_sf"/>
</dbReference>
<proteinExistence type="inferred from homology"/>
<dbReference type="InterPro" id="IPR012245">
    <property type="entry name" value="MoaB"/>
</dbReference>
<dbReference type="PANTHER" id="PTHR43232:SF2">
    <property type="entry name" value="MOLYBDENUM COFACTOR BIOSYNTHESIS PROTEIN B"/>
    <property type="match status" value="1"/>
</dbReference>
<evidence type="ECO:0000256" key="6">
    <source>
        <dbReference type="PIRNR" id="PIRNR006443"/>
    </source>
</evidence>
<dbReference type="STRING" id="42253.NITMOv2_1738"/>
<dbReference type="PROSITE" id="PS01078">
    <property type="entry name" value="MOCF_BIOSYNTHESIS_1"/>
    <property type="match status" value="1"/>
</dbReference>
<dbReference type="UniPathway" id="UPA00344"/>
<dbReference type="PIRSF" id="PIRSF006443">
    <property type="entry name" value="MoaB"/>
    <property type="match status" value="1"/>
</dbReference>
<dbReference type="PANTHER" id="PTHR43232">
    <property type="entry name" value="MOLYBDENUM COFACTOR BIOSYNTHESIS PROTEIN B"/>
    <property type="match status" value="1"/>
</dbReference>
<dbReference type="GO" id="GO:0006777">
    <property type="term" value="P:Mo-molybdopterin cofactor biosynthetic process"/>
    <property type="evidence" value="ECO:0007669"/>
    <property type="project" value="UniProtKB-UniRule"/>
</dbReference>
<comment type="function">
    <text evidence="1 6">May be involved in the biosynthesis of molybdopterin.</text>
</comment>
<reference evidence="8 9" key="1">
    <citation type="journal article" date="2015" name="Proc. Natl. Acad. Sci. U.S.A.">
        <title>Expanded metabolic versatility of ubiquitous nitrite-oxidizing bacteria from the genus Nitrospira.</title>
        <authorList>
            <person name="Koch H."/>
            <person name="Lucker S."/>
            <person name="Albertsen M."/>
            <person name="Kitzinger K."/>
            <person name="Herbold C."/>
            <person name="Spieck E."/>
            <person name="Nielsen P.H."/>
            <person name="Wagner M."/>
            <person name="Daims H."/>
        </authorList>
    </citation>
    <scope>NUCLEOTIDE SEQUENCE [LARGE SCALE GENOMIC DNA]</scope>
    <source>
        <strain evidence="8 9">NSP M-1</strain>
    </source>
</reference>
<keyword evidence="5 6" id="KW-0501">Molybdenum cofactor biosynthesis</keyword>
<feature type="domain" description="MoaB/Mog" evidence="7">
    <location>
        <begin position="20"/>
        <end position="164"/>
    </location>
</feature>
<evidence type="ECO:0000256" key="5">
    <source>
        <dbReference type="ARBA" id="ARBA00023150"/>
    </source>
</evidence>
<dbReference type="GO" id="GO:0005829">
    <property type="term" value="C:cytosol"/>
    <property type="evidence" value="ECO:0007669"/>
    <property type="project" value="TreeGrafter"/>
</dbReference>
<organism evidence="8 9">
    <name type="scientific">Nitrospira moscoviensis</name>
    <dbReference type="NCBI Taxonomy" id="42253"/>
    <lineage>
        <taxon>Bacteria</taxon>
        <taxon>Pseudomonadati</taxon>
        <taxon>Nitrospirota</taxon>
        <taxon>Nitrospiria</taxon>
        <taxon>Nitrospirales</taxon>
        <taxon>Nitrospiraceae</taxon>
        <taxon>Nitrospira</taxon>
    </lineage>
</organism>
<dbReference type="EMBL" id="CP011801">
    <property type="protein sequence ID" value="ALA58158.1"/>
    <property type="molecule type" value="Genomic_DNA"/>
</dbReference>
<dbReference type="AlphaFoldDB" id="A0A0K2GB33"/>
<evidence type="ECO:0000259" key="7">
    <source>
        <dbReference type="SMART" id="SM00852"/>
    </source>
</evidence>
<accession>A0A0K2GB33</accession>
<dbReference type="Pfam" id="PF00994">
    <property type="entry name" value="MoCF_biosynth"/>
    <property type="match status" value="1"/>
</dbReference>
<sequence length="170" mass="18598">MTTPSHKEHKHRAPKSVSCMVITCSDTRTPETDTSGQLIQKLLKENGHTVAAYHLVKDEPAQIKDRIAEGTANDTVQAIIINGGTGISRRDSTFEAVDALLEKRLDGFGEVFRYLTYQEIGSPAIMSRATAGIIKGRVLFSTPGSENAVRLAMEKLILPELGHLVKELTK</sequence>
<dbReference type="Gene3D" id="3.40.980.10">
    <property type="entry name" value="MoaB/Mog-like domain"/>
    <property type="match status" value="1"/>
</dbReference>
<dbReference type="Proteomes" id="UP000069205">
    <property type="component" value="Chromosome"/>
</dbReference>
<protein>
    <recommendedName>
        <fullName evidence="4 6">Molybdenum cofactor biosynthesis protein B</fullName>
    </recommendedName>
</protein>
<evidence type="ECO:0000256" key="3">
    <source>
        <dbReference type="ARBA" id="ARBA00006112"/>
    </source>
</evidence>
<dbReference type="FunFam" id="3.40.980.10:FF:000006">
    <property type="entry name" value="Molybdenum cofactor biosynthesis protein B"/>
    <property type="match status" value="1"/>
</dbReference>
<comment type="pathway">
    <text evidence="2 6">Cofactor biosynthesis; molybdopterin biosynthesis.</text>
</comment>
<evidence type="ECO:0000256" key="1">
    <source>
        <dbReference type="ARBA" id="ARBA00003487"/>
    </source>
</evidence>
<dbReference type="InterPro" id="IPR008284">
    <property type="entry name" value="MoCF_biosynth_CS"/>
</dbReference>
<dbReference type="RefSeq" id="WP_053379358.1">
    <property type="nucleotide sequence ID" value="NZ_CP011801.1"/>
</dbReference>
<name>A0A0K2GB33_NITMO</name>
<dbReference type="SMART" id="SM00852">
    <property type="entry name" value="MoCF_biosynth"/>
    <property type="match status" value="1"/>
</dbReference>
<keyword evidence="9" id="KW-1185">Reference proteome</keyword>
<dbReference type="InterPro" id="IPR001453">
    <property type="entry name" value="MoaB/Mog_dom"/>
</dbReference>
<evidence type="ECO:0000256" key="2">
    <source>
        <dbReference type="ARBA" id="ARBA00005046"/>
    </source>
</evidence>
<dbReference type="CDD" id="cd00886">
    <property type="entry name" value="MogA_MoaB"/>
    <property type="match status" value="1"/>
</dbReference>
<evidence type="ECO:0000313" key="8">
    <source>
        <dbReference type="EMBL" id="ALA58158.1"/>
    </source>
</evidence>
<evidence type="ECO:0000256" key="4">
    <source>
        <dbReference type="ARBA" id="ARBA00015262"/>
    </source>
</evidence>
<evidence type="ECO:0000313" key="9">
    <source>
        <dbReference type="Proteomes" id="UP000069205"/>
    </source>
</evidence>
<dbReference type="OrthoDB" id="9784492at2"/>
<dbReference type="PATRIC" id="fig|42253.5.peg.1709"/>